<comment type="catalytic activity">
    <reaction evidence="3">
        <text>L-methionyl-[protein] + [thioredoxin]-disulfide + H2O = L-methionyl-(R)-S-oxide-[protein] + [thioredoxin]-dithiol</text>
        <dbReference type="Rhea" id="RHEA:24164"/>
        <dbReference type="Rhea" id="RHEA-COMP:10698"/>
        <dbReference type="Rhea" id="RHEA-COMP:10700"/>
        <dbReference type="Rhea" id="RHEA-COMP:12313"/>
        <dbReference type="Rhea" id="RHEA-COMP:12314"/>
        <dbReference type="ChEBI" id="CHEBI:15377"/>
        <dbReference type="ChEBI" id="CHEBI:16044"/>
        <dbReference type="ChEBI" id="CHEBI:29950"/>
        <dbReference type="ChEBI" id="CHEBI:45764"/>
        <dbReference type="ChEBI" id="CHEBI:50058"/>
        <dbReference type="EC" id="1.8.4.12"/>
    </reaction>
</comment>
<organism evidence="6 7">
    <name type="scientific">Francisella persica ATCC VR-331</name>
    <dbReference type="NCBI Taxonomy" id="1086726"/>
    <lineage>
        <taxon>Bacteria</taxon>
        <taxon>Pseudomonadati</taxon>
        <taxon>Pseudomonadota</taxon>
        <taxon>Gammaproteobacteria</taxon>
        <taxon>Thiotrichales</taxon>
        <taxon>Francisellaceae</taxon>
        <taxon>Francisella</taxon>
    </lineage>
</organism>
<dbReference type="GO" id="GO:0006979">
    <property type="term" value="P:response to oxidative stress"/>
    <property type="evidence" value="ECO:0007669"/>
    <property type="project" value="InterPro"/>
</dbReference>
<dbReference type="GO" id="GO:0033743">
    <property type="term" value="F:peptide-methionine (R)-S-oxide reductase activity"/>
    <property type="evidence" value="ECO:0007669"/>
    <property type="project" value="UniProtKB-EC"/>
</dbReference>
<evidence type="ECO:0000313" key="7">
    <source>
        <dbReference type="Proteomes" id="UP000242800"/>
    </source>
</evidence>
<dbReference type="GO" id="GO:0005737">
    <property type="term" value="C:cytoplasm"/>
    <property type="evidence" value="ECO:0007669"/>
    <property type="project" value="TreeGrafter"/>
</dbReference>
<evidence type="ECO:0000259" key="5">
    <source>
        <dbReference type="PROSITE" id="PS51790"/>
    </source>
</evidence>
<dbReference type="Pfam" id="PF01641">
    <property type="entry name" value="SelR"/>
    <property type="match status" value="1"/>
</dbReference>
<dbReference type="AlphaFoldDB" id="A0AAC8VE56"/>
<dbReference type="EMBL" id="CP012505">
    <property type="protein sequence ID" value="ALB01949.1"/>
    <property type="molecule type" value="Genomic_DNA"/>
</dbReference>
<dbReference type="NCBIfam" id="TIGR00357">
    <property type="entry name" value="peptide-methionine (R)-S-oxide reductase MsrB"/>
    <property type="match status" value="1"/>
</dbReference>
<dbReference type="PANTHER" id="PTHR10173:SF59">
    <property type="entry name" value="PEPTIDE METHIONINE SULFOXIDE REDUCTASE MSRA_MSRB"/>
    <property type="match status" value="1"/>
</dbReference>
<dbReference type="FunFam" id="2.170.150.20:FF:000003">
    <property type="entry name" value="Peptide methionine sulfoxide reductase MsrB"/>
    <property type="match status" value="1"/>
</dbReference>
<dbReference type="InterPro" id="IPR002579">
    <property type="entry name" value="Met_Sox_Rdtase_MsrB_dom"/>
</dbReference>
<evidence type="ECO:0000256" key="4">
    <source>
        <dbReference type="SAM" id="SignalP"/>
    </source>
</evidence>
<feature type="chain" id="PRO_5042158662" description="peptide-methionine (R)-S-oxide reductase" evidence="4">
    <location>
        <begin position="18"/>
        <end position="172"/>
    </location>
</feature>
<dbReference type="KEGG" id="fper:ACH24_04775"/>
<evidence type="ECO:0000256" key="2">
    <source>
        <dbReference type="ARBA" id="ARBA00023002"/>
    </source>
</evidence>
<dbReference type="Proteomes" id="UP000242800">
    <property type="component" value="Chromosome"/>
</dbReference>
<sequence length="172" mass="19737">MKKLILVALFIPTIVLANNQNWQNFDKTQALGKLTRLQCYVTQKGGTERAFNNKYWNNHRQGIYVDVVSGEPLFSSTDKYDAGTGWPSFTKPIDNSFIKTKTDNSWFITRTKVLSRYANSHLGHVFDDGPQPTGKRYCMNSAALKFIPKENMKKDGYGKYLYLFSEKNSDKN</sequence>
<gene>
    <name evidence="6" type="ORF">ACH24_04775</name>
</gene>
<dbReference type="PROSITE" id="PS51790">
    <property type="entry name" value="MSRB"/>
    <property type="match status" value="1"/>
</dbReference>
<dbReference type="InterPro" id="IPR028427">
    <property type="entry name" value="Met_Sox_Rdtase_MsrB"/>
</dbReference>
<reference evidence="6 7" key="1">
    <citation type="journal article" date="2016" name="Int. J. Syst. Evol. Microbiol.">
        <title>Reclassification of Wolbachia persica as Francisella persica comb. nov. and emended description of the family Francisellaceae.</title>
        <authorList>
            <person name="Larson M.A."/>
            <person name="Nalbantoglu U."/>
            <person name="Sayood K."/>
            <person name="Zentz E.B."/>
            <person name="Cer R.Z."/>
            <person name="Iwen P.C."/>
            <person name="Francesconi S.C."/>
            <person name="Bishop-Lilly K.A."/>
            <person name="Mokashi V.P."/>
            <person name="Sjostedt A."/>
            <person name="Hinrichs S.H."/>
        </authorList>
    </citation>
    <scope>NUCLEOTIDE SEQUENCE [LARGE SCALE GENOMIC DNA]</scope>
    <source>
        <strain evidence="6 7">FSC845</strain>
    </source>
</reference>
<dbReference type="RefSeq" id="WP_064461368.1">
    <property type="nucleotide sequence ID" value="NZ_CP012505.1"/>
</dbReference>
<dbReference type="GO" id="GO:0030091">
    <property type="term" value="P:protein repair"/>
    <property type="evidence" value="ECO:0007669"/>
    <property type="project" value="InterPro"/>
</dbReference>
<keyword evidence="7" id="KW-1185">Reference proteome</keyword>
<keyword evidence="4" id="KW-0732">Signal</keyword>
<dbReference type="SUPFAM" id="SSF51316">
    <property type="entry name" value="Mss4-like"/>
    <property type="match status" value="1"/>
</dbReference>
<dbReference type="PANTHER" id="PTHR10173">
    <property type="entry name" value="METHIONINE SULFOXIDE REDUCTASE"/>
    <property type="match status" value="1"/>
</dbReference>
<name>A0AAC8VE56_9GAMM</name>
<protein>
    <recommendedName>
        <fullName evidence="1">peptide-methionine (R)-S-oxide reductase</fullName>
        <ecNumber evidence="1">1.8.4.12</ecNumber>
    </recommendedName>
</protein>
<feature type="domain" description="MsrB" evidence="5">
    <location>
        <begin position="27"/>
        <end position="149"/>
    </location>
</feature>
<accession>A0AAC8VE56</accession>
<evidence type="ECO:0000256" key="3">
    <source>
        <dbReference type="ARBA" id="ARBA00048488"/>
    </source>
</evidence>
<dbReference type="EC" id="1.8.4.12" evidence="1"/>
<dbReference type="Gene3D" id="2.170.150.20">
    <property type="entry name" value="Peptide methionine sulfoxide reductase"/>
    <property type="match status" value="1"/>
</dbReference>
<evidence type="ECO:0000313" key="6">
    <source>
        <dbReference type="EMBL" id="ALB01949.1"/>
    </source>
</evidence>
<feature type="signal peptide" evidence="4">
    <location>
        <begin position="1"/>
        <end position="17"/>
    </location>
</feature>
<proteinExistence type="predicted"/>
<keyword evidence="2" id="KW-0560">Oxidoreductase</keyword>
<evidence type="ECO:0000256" key="1">
    <source>
        <dbReference type="ARBA" id="ARBA00012499"/>
    </source>
</evidence>
<dbReference type="InterPro" id="IPR011057">
    <property type="entry name" value="Mss4-like_sf"/>
</dbReference>